<evidence type="ECO:0000313" key="3">
    <source>
        <dbReference type="Proteomes" id="UP000026962"/>
    </source>
</evidence>
<evidence type="ECO:0000313" key="2">
    <source>
        <dbReference type="EnsemblPlants" id="OPUNC11G03990.1"/>
    </source>
</evidence>
<keyword evidence="3" id="KW-1185">Reference proteome</keyword>
<name>A0A0E0MCW2_ORYPU</name>
<feature type="chain" id="PRO_5002367586" evidence="1">
    <location>
        <begin position="19"/>
        <end position="153"/>
    </location>
</feature>
<dbReference type="HOGENOM" id="CLU_1716198_0_0_1"/>
<sequence>MTLMKLLILWEGILAVHGGTDGAGVASVADMICDERQRRSISFVHHKKRTVYNAHCPLASIIQAGAQSLVSAVGCTLSIARDDTAQNKLAEYGDTATEKLAIGYPTRLRPSCSARRAALAAEEAHEPLHDATFAKWLVGKGERGKETNGNFWA</sequence>
<keyword evidence="1" id="KW-0732">Signal</keyword>
<reference evidence="2" key="2">
    <citation type="submission" date="2018-05" db="EMBL/GenBank/DDBJ databases">
        <title>OpunRS2 (Oryza punctata Reference Sequence Version 2).</title>
        <authorList>
            <person name="Zhang J."/>
            <person name="Kudrna D."/>
            <person name="Lee S."/>
            <person name="Talag J."/>
            <person name="Welchert J."/>
            <person name="Wing R.A."/>
        </authorList>
    </citation>
    <scope>NUCLEOTIDE SEQUENCE [LARGE SCALE GENOMIC DNA]</scope>
</reference>
<dbReference type="Proteomes" id="UP000026962">
    <property type="component" value="Chromosome 11"/>
</dbReference>
<protein>
    <submittedName>
        <fullName evidence="2">Uncharacterized protein</fullName>
    </submittedName>
</protein>
<proteinExistence type="predicted"/>
<organism evidence="2">
    <name type="scientific">Oryza punctata</name>
    <name type="common">Red rice</name>
    <dbReference type="NCBI Taxonomy" id="4537"/>
    <lineage>
        <taxon>Eukaryota</taxon>
        <taxon>Viridiplantae</taxon>
        <taxon>Streptophyta</taxon>
        <taxon>Embryophyta</taxon>
        <taxon>Tracheophyta</taxon>
        <taxon>Spermatophyta</taxon>
        <taxon>Magnoliopsida</taxon>
        <taxon>Liliopsida</taxon>
        <taxon>Poales</taxon>
        <taxon>Poaceae</taxon>
        <taxon>BOP clade</taxon>
        <taxon>Oryzoideae</taxon>
        <taxon>Oryzeae</taxon>
        <taxon>Oryzinae</taxon>
        <taxon>Oryza</taxon>
    </lineage>
</organism>
<accession>A0A0E0MCW2</accession>
<dbReference type="AlphaFoldDB" id="A0A0E0MCW2"/>
<dbReference type="EnsemblPlants" id="OPUNC11G03990.1">
    <property type="protein sequence ID" value="OPUNC11G03990.1"/>
    <property type="gene ID" value="OPUNC11G03990"/>
</dbReference>
<dbReference type="Gramene" id="OPUNC11G03990.1">
    <property type="protein sequence ID" value="OPUNC11G03990.1"/>
    <property type="gene ID" value="OPUNC11G03990"/>
</dbReference>
<reference evidence="2" key="1">
    <citation type="submission" date="2015-04" db="UniProtKB">
        <authorList>
            <consortium name="EnsemblPlants"/>
        </authorList>
    </citation>
    <scope>IDENTIFICATION</scope>
</reference>
<evidence type="ECO:0000256" key="1">
    <source>
        <dbReference type="SAM" id="SignalP"/>
    </source>
</evidence>
<feature type="signal peptide" evidence="1">
    <location>
        <begin position="1"/>
        <end position="18"/>
    </location>
</feature>